<dbReference type="PANTHER" id="PTHR24198:SF185">
    <property type="entry name" value="ANKYRIN-3"/>
    <property type="match status" value="1"/>
</dbReference>
<feature type="region of interest" description="Disordered" evidence="4">
    <location>
        <begin position="234"/>
        <end position="278"/>
    </location>
</feature>
<dbReference type="Proteomes" id="UP000654075">
    <property type="component" value="Unassembled WGS sequence"/>
</dbReference>
<dbReference type="InterPro" id="IPR002110">
    <property type="entry name" value="Ankyrin_rpt"/>
</dbReference>
<keyword evidence="6" id="KW-1185">Reference proteome</keyword>
<dbReference type="PROSITE" id="PS50297">
    <property type="entry name" value="ANK_REP_REGION"/>
    <property type="match status" value="2"/>
</dbReference>
<evidence type="ECO:0000256" key="2">
    <source>
        <dbReference type="ARBA" id="ARBA00023043"/>
    </source>
</evidence>
<feature type="repeat" description="ANK" evidence="3">
    <location>
        <begin position="388"/>
        <end position="420"/>
    </location>
</feature>
<dbReference type="InterPro" id="IPR036770">
    <property type="entry name" value="Ankyrin_rpt-contain_sf"/>
</dbReference>
<feature type="repeat" description="ANK" evidence="3">
    <location>
        <begin position="355"/>
        <end position="387"/>
    </location>
</feature>
<dbReference type="PANTHER" id="PTHR24198">
    <property type="entry name" value="ANKYRIN REPEAT AND PROTEIN KINASE DOMAIN-CONTAINING PROTEIN"/>
    <property type="match status" value="1"/>
</dbReference>
<evidence type="ECO:0000313" key="5">
    <source>
        <dbReference type="EMBL" id="CAE8590291.1"/>
    </source>
</evidence>
<evidence type="ECO:0000256" key="4">
    <source>
        <dbReference type="SAM" id="MobiDB-lite"/>
    </source>
</evidence>
<dbReference type="Pfam" id="PF12796">
    <property type="entry name" value="Ank_2"/>
    <property type="match status" value="2"/>
</dbReference>
<dbReference type="GO" id="GO:0005737">
    <property type="term" value="C:cytoplasm"/>
    <property type="evidence" value="ECO:0007669"/>
    <property type="project" value="TreeGrafter"/>
</dbReference>
<dbReference type="OMA" id="RHELCKI"/>
<dbReference type="OrthoDB" id="539213at2759"/>
<comment type="caution">
    <text evidence="5">The sequence shown here is derived from an EMBL/GenBank/DDBJ whole genome shotgun (WGS) entry which is preliminary data.</text>
</comment>
<keyword evidence="1" id="KW-0677">Repeat</keyword>
<accession>A0A813DSR0</accession>
<dbReference type="PROSITE" id="PS50088">
    <property type="entry name" value="ANK_REPEAT"/>
    <property type="match status" value="4"/>
</dbReference>
<dbReference type="SMART" id="SM00248">
    <property type="entry name" value="ANK"/>
    <property type="match status" value="5"/>
</dbReference>
<keyword evidence="2 3" id="KW-0040">ANK repeat</keyword>
<feature type="compositionally biased region" description="Pro residues" evidence="4">
    <location>
        <begin position="121"/>
        <end position="131"/>
    </location>
</feature>
<dbReference type="SUPFAM" id="SSF48403">
    <property type="entry name" value="Ankyrin repeat"/>
    <property type="match status" value="1"/>
</dbReference>
<evidence type="ECO:0000313" key="6">
    <source>
        <dbReference type="Proteomes" id="UP000654075"/>
    </source>
</evidence>
<evidence type="ECO:0000256" key="3">
    <source>
        <dbReference type="PROSITE-ProRule" id="PRU00023"/>
    </source>
</evidence>
<evidence type="ECO:0000256" key="1">
    <source>
        <dbReference type="ARBA" id="ARBA00022737"/>
    </source>
</evidence>
<dbReference type="AlphaFoldDB" id="A0A813DSR0"/>
<dbReference type="EMBL" id="CAJNNV010004193">
    <property type="protein sequence ID" value="CAE8590291.1"/>
    <property type="molecule type" value="Genomic_DNA"/>
</dbReference>
<feature type="region of interest" description="Disordered" evidence="4">
    <location>
        <begin position="117"/>
        <end position="215"/>
    </location>
</feature>
<dbReference type="Gene3D" id="1.25.40.20">
    <property type="entry name" value="Ankyrin repeat-containing domain"/>
    <property type="match status" value="2"/>
</dbReference>
<proteinExistence type="predicted"/>
<dbReference type="Pfam" id="PF00023">
    <property type="entry name" value="Ank"/>
    <property type="match status" value="1"/>
</dbReference>
<feature type="repeat" description="ANK" evidence="3">
    <location>
        <begin position="487"/>
        <end position="519"/>
    </location>
</feature>
<organism evidence="5 6">
    <name type="scientific">Polarella glacialis</name>
    <name type="common">Dinoflagellate</name>
    <dbReference type="NCBI Taxonomy" id="89957"/>
    <lineage>
        <taxon>Eukaryota</taxon>
        <taxon>Sar</taxon>
        <taxon>Alveolata</taxon>
        <taxon>Dinophyceae</taxon>
        <taxon>Suessiales</taxon>
        <taxon>Suessiaceae</taxon>
        <taxon>Polarella</taxon>
    </lineage>
</organism>
<protein>
    <submittedName>
        <fullName evidence="5">Uncharacterized protein</fullName>
    </submittedName>
</protein>
<reference evidence="5" key="1">
    <citation type="submission" date="2021-02" db="EMBL/GenBank/DDBJ databases">
        <authorList>
            <person name="Dougan E. K."/>
            <person name="Rhodes N."/>
            <person name="Thang M."/>
            <person name="Chan C."/>
        </authorList>
    </citation>
    <scope>NUCLEOTIDE SEQUENCE</scope>
</reference>
<name>A0A813DSR0_POLGL</name>
<feature type="compositionally biased region" description="Gly residues" evidence="4">
    <location>
        <begin position="256"/>
        <end position="268"/>
    </location>
</feature>
<feature type="repeat" description="ANK" evidence="3">
    <location>
        <begin position="454"/>
        <end position="486"/>
    </location>
</feature>
<sequence length="546" mass="56163">MDRCTLAYSFAETAHEPPMPAAVKLQRRQLGWTCKDQEVCCFTATCSIPALNLHEEEVTVSADPADLEGARRMLLLSLQRPDLGITLLRLEPGGKRLVGGDESWAPGQAPIILATRSEVNPNPPRPAPARPVVPQGVRRPIPAPKGRVRLPGGGAEPDAEPVGEIAASPGPQPSPPLTTAATTSTATPAAATTTTTRTTAARAGAAAGPEPDAEPAAEELRGFGVLGFASGEMQETADVESRMPLDSAGPPRRGAVPGGIGRSSGGGGYEEKPAGKARSGEYLLRPDLAAGKLASDVQAPLGPNALDAEIKAVAAANTESLLAASASGEAVDVKLLLARAGASVDSIGPPSSKFEGLSPLMAAGQKGRTEVVSLLLERRASTEVRDPSGWTALMHAVHSQRPDVAKLLLDAKADAQAVAEGEGTTALILAAGGARSELCQLLCAAGGKERADSEGCRALHHAARKGRGGAIVALLEAKAKIDATDKQGHTPFLAAVAAGRAECVRLLLSQGADAKAVDLEGRSAQKLATAYDHDRVLQVLKERSIK</sequence>
<gene>
    <name evidence="5" type="ORF">PGLA1383_LOCUS9015</name>
</gene>
<feature type="compositionally biased region" description="Low complexity" evidence="4">
    <location>
        <begin position="177"/>
        <end position="210"/>
    </location>
</feature>